<organism evidence="1 2">
    <name type="scientific">Novosphingobium clariflavum</name>
    <dbReference type="NCBI Taxonomy" id="2029884"/>
    <lineage>
        <taxon>Bacteria</taxon>
        <taxon>Pseudomonadati</taxon>
        <taxon>Pseudomonadota</taxon>
        <taxon>Alphaproteobacteria</taxon>
        <taxon>Sphingomonadales</taxon>
        <taxon>Sphingomonadaceae</taxon>
        <taxon>Novosphingobium</taxon>
    </lineage>
</organism>
<evidence type="ECO:0000313" key="2">
    <source>
        <dbReference type="Proteomes" id="UP001589858"/>
    </source>
</evidence>
<dbReference type="EMBL" id="JBHLTM010000090">
    <property type="protein sequence ID" value="MFC0687648.1"/>
    <property type="molecule type" value="Genomic_DNA"/>
</dbReference>
<dbReference type="InterPro" id="IPR046662">
    <property type="entry name" value="DUF6771"/>
</dbReference>
<comment type="caution">
    <text evidence="1">The sequence shown here is derived from an EMBL/GenBank/DDBJ whole genome shotgun (WGS) entry which is preliminary data.</text>
</comment>
<proteinExistence type="predicted"/>
<accession>A0ABV6SEF6</accession>
<dbReference type="RefSeq" id="WP_267222214.1">
    <property type="nucleotide sequence ID" value="NZ_JAPCWC010000014.1"/>
</dbReference>
<reference evidence="1 2" key="1">
    <citation type="submission" date="2024-09" db="EMBL/GenBank/DDBJ databases">
        <authorList>
            <person name="Sun Q."/>
            <person name="Mori K."/>
        </authorList>
    </citation>
    <scope>NUCLEOTIDE SEQUENCE [LARGE SCALE GENOMIC DNA]</scope>
    <source>
        <strain evidence="1 2">CICC 11035S</strain>
    </source>
</reference>
<keyword evidence="2" id="KW-1185">Reference proteome</keyword>
<name>A0ABV6SEF6_9SPHN</name>
<sequence length="120" mass="13137">MTGRRETLSRLQAHHEAKGFPLPLKACRRQAVTRPDTPIPPVGINALVIKFAICSHAAMERIERQELSAILLAAPGWARVGLTMPDERMRERAADALAATIIEKLDGSSPPDVNQLNLPL</sequence>
<dbReference type="Proteomes" id="UP001589858">
    <property type="component" value="Unassembled WGS sequence"/>
</dbReference>
<protein>
    <submittedName>
        <fullName evidence="1">DUF6771 family protein</fullName>
    </submittedName>
</protein>
<evidence type="ECO:0000313" key="1">
    <source>
        <dbReference type="EMBL" id="MFC0687648.1"/>
    </source>
</evidence>
<dbReference type="Pfam" id="PF20561">
    <property type="entry name" value="DUF6771"/>
    <property type="match status" value="1"/>
</dbReference>
<gene>
    <name evidence="1" type="ORF">ACFFF8_23965</name>
</gene>